<dbReference type="Proteomes" id="UP000799441">
    <property type="component" value="Unassembled WGS sequence"/>
</dbReference>
<reference evidence="1" key="1">
    <citation type="journal article" date="2020" name="Stud. Mycol.">
        <title>101 Dothideomycetes genomes: a test case for predicting lifestyles and emergence of pathogens.</title>
        <authorList>
            <person name="Haridas S."/>
            <person name="Albert R."/>
            <person name="Binder M."/>
            <person name="Bloem J."/>
            <person name="Labutti K."/>
            <person name="Salamov A."/>
            <person name="Andreopoulos B."/>
            <person name="Baker S."/>
            <person name="Barry K."/>
            <person name="Bills G."/>
            <person name="Bluhm B."/>
            <person name="Cannon C."/>
            <person name="Castanera R."/>
            <person name="Culley D."/>
            <person name="Daum C."/>
            <person name="Ezra D."/>
            <person name="Gonzalez J."/>
            <person name="Henrissat B."/>
            <person name="Kuo A."/>
            <person name="Liang C."/>
            <person name="Lipzen A."/>
            <person name="Lutzoni F."/>
            <person name="Magnuson J."/>
            <person name="Mondo S."/>
            <person name="Nolan M."/>
            <person name="Ohm R."/>
            <person name="Pangilinan J."/>
            <person name="Park H.-J."/>
            <person name="Ramirez L."/>
            <person name="Alfaro M."/>
            <person name="Sun H."/>
            <person name="Tritt A."/>
            <person name="Yoshinaga Y."/>
            <person name="Zwiers L.-H."/>
            <person name="Turgeon B."/>
            <person name="Goodwin S."/>
            <person name="Spatafora J."/>
            <person name="Crous P."/>
            <person name="Grigoriev I."/>
        </authorList>
    </citation>
    <scope>NUCLEOTIDE SEQUENCE</scope>
    <source>
        <strain evidence="1">CBS 116435</strain>
    </source>
</reference>
<dbReference type="AlphaFoldDB" id="A0A9P4Q4G4"/>
<name>A0A9P4Q4G4_9PEZI</name>
<evidence type="ECO:0000313" key="1">
    <source>
        <dbReference type="EMBL" id="KAF2718166.1"/>
    </source>
</evidence>
<proteinExistence type="predicted"/>
<gene>
    <name evidence="1" type="ORF">K431DRAFT_287902</name>
</gene>
<organism evidence="1 2">
    <name type="scientific">Polychaeton citri CBS 116435</name>
    <dbReference type="NCBI Taxonomy" id="1314669"/>
    <lineage>
        <taxon>Eukaryota</taxon>
        <taxon>Fungi</taxon>
        <taxon>Dikarya</taxon>
        <taxon>Ascomycota</taxon>
        <taxon>Pezizomycotina</taxon>
        <taxon>Dothideomycetes</taxon>
        <taxon>Dothideomycetidae</taxon>
        <taxon>Capnodiales</taxon>
        <taxon>Capnodiaceae</taxon>
        <taxon>Polychaeton</taxon>
    </lineage>
</organism>
<evidence type="ECO:0000313" key="2">
    <source>
        <dbReference type="Proteomes" id="UP000799441"/>
    </source>
</evidence>
<dbReference type="EMBL" id="MU003829">
    <property type="protein sequence ID" value="KAF2718166.1"/>
    <property type="molecule type" value="Genomic_DNA"/>
</dbReference>
<dbReference type="OrthoDB" id="410267at2759"/>
<sequence length="87" mass="10312">MLAAVVRISQYLGMHRLDLDRPELTASKGTTLAARFLVDREVKKHVWWFLVRQDWLRIPFQDTFLIHPAQFNTPMPLNFFNDLGRML</sequence>
<dbReference type="CDD" id="cd12148">
    <property type="entry name" value="fungal_TF_MHR"/>
    <property type="match status" value="1"/>
</dbReference>
<keyword evidence="2" id="KW-1185">Reference proteome</keyword>
<protein>
    <recommendedName>
        <fullName evidence="3">Transcription factor domain-containing protein</fullName>
    </recommendedName>
</protein>
<comment type="caution">
    <text evidence="1">The sequence shown here is derived from an EMBL/GenBank/DDBJ whole genome shotgun (WGS) entry which is preliminary data.</text>
</comment>
<accession>A0A9P4Q4G4</accession>
<evidence type="ECO:0008006" key="3">
    <source>
        <dbReference type="Google" id="ProtNLM"/>
    </source>
</evidence>